<feature type="region of interest" description="Disordered" evidence="1">
    <location>
        <begin position="95"/>
        <end position="138"/>
    </location>
</feature>
<dbReference type="OrthoDB" id="415068at2759"/>
<evidence type="ECO:0000313" key="3">
    <source>
        <dbReference type="Proteomes" id="UP000299102"/>
    </source>
</evidence>
<proteinExistence type="predicted"/>
<evidence type="ECO:0000256" key="1">
    <source>
        <dbReference type="SAM" id="MobiDB-lite"/>
    </source>
</evidence>
<name>A0A4C1VU67_EUMVA</name>
<dbReference type="Proteomes" id="UP000299102">
    <property type="component" value="Unassembled WGS sequence"/>
</dbReference>
<sequence length="198" mass="22242">MLLSHIAKLCKRIMLRRLYRHLTPRHEQLGFASGHSSTLQLALITNITAWSMLRLVLRSHLPLRDKVVLCKGYIRSQLTYAAPAWAPMNSSGTLHRCTRGRRAASQENSLRRSPQPGSKAWSAEMTRDGTPRYGPRKEATTTWIRRGRIPDEKTPGHETIVDVSFETFIGGSLREPAVILAYELLEENARAGARCGAI</sequence>
<gene>
    <name evidence="2" type="ORF">EVAR_21943_1</name>
</gene>
<protein>
    <submittedName>
        <fullName evidence="2">Uncharacterized protein</fullName>
    </submittedName>
</protein>
<feature type="compositionally biased region" description="Basic and acidic residues" evidence="1">
    <location>
        <begin position="125"/>
        <end position="138"/>
    </location>
</feature>
<organism evidence="2 3">
    <name type="scientific">Eumeta variegata</name>
    <name type="common">Bagworm moth</name>
    <name type="synonym">Eumeta japonica</name>
    <dbReference type="NCBI Taxonomy" id="151549"/>
    <lineage>
        <taxon>Eukaryota</taxon>
        <taxon>Metazoa</taxon>
        <taxon>Ecdysozoa</taxon>
        <taxon>Arthropoda</taxon>
        <taxon>Hexapoda</taxon>
        <taxon>Insecta</taxon>
        <taxon>Pterygota</taxon>
        <taxon>Neoptera</taxon>
        <taxon>Endopterygota</taxon>
        <taxon>Lepidoptera</taxon>
        <taxon>Glossata</taxon>
        <taxon>Ditrysia</taxon>
        <taxon>Tineoidea</taxon>
        <taxon>Psychidae</taxon>
        <taxon>Oiketicinae</taxon>
        <taxon>Eumeta</taxon>
    </lineage>
</organism>
<accession>A0A4C1VU67</accession>
<dbReference type="EMBL" id="BGZK01000422">
    <property type="protein sequence ID" value="GBP42668.1"/>
    <property type="molecule type" value="Genomic_DNA"/>
</dbReference>
<keyword evidence="3" id="KW-1185">Reference proteome</keyword>
<dbReference type="AlphaFoldDB" id="A0A4C1VU67"/>
<reference evidence="2 3" key="1">
    <citation type="journal article" date="2019" name="Commun. Biol.">
        <title>The bagworm genome reveals a unique fibroin gene that provides high tensile strength.</title>
        <authorList>
            <person name="Kono N."/>
            <person name="Nakamura H."/>
            <person name="Ohtoshi R."/>
            <person name="Tomita M."/>
            <person name="Numata K."/>
            <person name="Arakawa K."/>
        </authorList>
    </citation>
    <scope>NUCLEOTIDE SEQUENCE [LARGE SCALE GENOMIC DNA]</scope>
</reference>
<evidence type="ECO:0000313" key="2">
    <source>
        <dbReference type="EMBL" id="GBP42668.1"/>
    </source>
</evidence>
<feature type="compositionally biased region" description="Polar residues" evidence="1">
    <location>
        <begin position="105"/>
        <end position="116"/>
    </location>
</feature>
<comment type="caution">
    <text evidence="2">The sequence shown here is derived from an EMBL/GenBank/DDBJ whole genome shotgun (WGS) entry which is preliminary data.</text>
</comment>